<dbReference type="EMBL" id="JBHRXP010000009">
    <property type="protein sequence ID" value="MFC3581919.1"/>
    <property type="molecule type" value="Genomic_DNA"/>
</dbReference>
<protein>
    <submittedName>
        <fullName evidence="1">Uncharacterized protein</fullName>
    </submittedName>
</protein>
<dbReference type="Proteomes" id="UP001595713">
    <property type="component" value="Unassembled WGS sequence"/>
</dbReference>
<comment type="caution">
    <text evidence="1">The sequence shown here is derived from an EMBL/GenBank/DDBJ whole genome shotgun (WGS) entry which is preliminary data.</text>
</comment>
<organism evidence="1 2">
    <name type="scientific">Sphingomonas hylomeconis</name>
    <dbReference type="NCBI Taxonomy" id="1395958"/>
    <lineage>
        <taxon>Bacteria</taxon>
        <taxon>Pseudomonadati</taxon>
        <taxon>Pseudomonadota</taxon>
        <taxon>Alphaproteobacteria</taxon>
        <taxon>Sphingomonadales</taxon>
        <taxon>Sphingomonadaceae</taxon>
        <taxon>Sphingomonas</taxon>
    </lineage>
</organism>
<keyword evidence="2" id="KW-1185">Reference proteome</keyword>
<gene>
    <name evidence="1" type="ORF">ACFONA_17245</name>
</gene>
<dbReference type="RefSeq" id="WP_261294659.1">
    <property type="nucleotide sequence ID" value="NZ_JANQBK010000009.1"/>
</dbReference>
<sequence>MRIPIRNKSDSPLTVFVELQCDQFEVPVGGEAIVRLADGRPHSIDVDRDWVTIWDEEGDASVEIISNSDKRVDDALMLARVWLHRMGAEADALLLDDTVESLELDVGYLAARDRVFQAFYTGFAGHDVPSQNDETIVQCWRAGATAARLNDAARKARTFPELNAAPFDTDTARMAFDRAVGNGS</sequence>
<reference evidence="2" key="1">
    <citation type="journal article" date="2019" name="Int. J. Syst. Evol. Microbiol.">
        <title>The Global Catalogue of Microorganisms (GCM) 10K type strain sequencing project: providing services to taxonomists for standard genome sequencing and annotation.</title>
        <authorList>
            <consortium name="The Broad Institute Genomics Platform"/>
            <consortium name="The Broad Institute Genome Sequencing Center for Infectious Disease"/>
            <person name="Wu L."/>
            <person name="Ma J."/>
        </authorList>
    </citation>
    <scope>NUCLEOTIDE SEQUENCE [LARGE SCALE GENOMIC DNA]</scope>
    <source>
        <strain evidence="2">KCTC 42739</strain>
    </source>
</reference>
<proteinExistence type="predicted"/>
<name>A0ABV7SYD1_9SPHN</name>
<evidence type="ECO:0000313" key="2">
    <source>
        <dbReference type="Proteomes" id="UP001595713"/>
    </source>
</evidence>
<accession>A0ABV7SYD1</accession>
<evidence type="ECO:0000313" key="1">
    <source>
        <dbReference type="EMBL" id="MFC3581919.1"/>
    </source>
</evidence>